<evidence type="ECO:0000256" key="1">
    <source>
        <dbReference type="SAM" id="Phobius"/>
    </source>
</evidence>
<protein>
    <submittedName>
        <fullName evidence="2">TIGR03746 family integrating conjugative element protein</fullName>
    </submittedName>
</protein>
<feature type="transmembrane region" description="Helical" evidence="1">
    <location>
        <begin position="21"/>
        <end position="39"/>
    </location>
</feature>
<evidence type="ECO:0000313" key="3">
    <source>
        <dbReference type="Proteomes" id="UP001287445"/>
    </source>
</evidence>
<evidence type="ECO:0000313" key="2">
    <source>
        <dbReference type="EMBL" id="MDX4957814.1"/>
    </source>
</evidence>
<keyword evidence="1" id="KW-0472">Membrane</keyword>
<dbReference type="Pfam" id="PF11444">
    <property type="entry name" value="DUF2895"/>
    <property type="match status" value="1"/>
</dbReference>
<organism evidence="2 3">
    <name type="scientific">Delftia acidovorans</name>
    <name type="common">Pseudomonas acidovorans</name>
    <name type="synonym">Comamonas acidovorans</name>
    <dbReference type="NCBI Taxonomy" id="80866"/>
    <lineage>
        <taxon>Bacteria</taxon>
        <taxon>Pseudomonadati</taxon>
        <taxon>Pseudomonadota</taxon>
        <taxon>Betaproteobacteria</taxon>
        <taxon>Burkholderiales</taxon>
        <taxon>Comamonadaceae</taxon>
        <taxon>Delftia</taxon>
    </lineage>
</organism>
<keyword evidence="1" id="KW-1133">Transmembrane helix</keyword>
<accession>A0AAJ2R419</accession>
<dbReference type="NCBIfam" id="TIGR03746">
    <property type="entry name" value="conj_TIGR03746"/>
    <property type="match status" value="1"/>
</dbReference>
<keyword evidence="1" id="KW-0812">Transmembrane</keyword>
<name>A0AAJ2R419_DELAC</name>
<dbReference type="EMBL" id="JAWWMZ010000021">
    <property type="protein sequence ID" value="MDX4957814.1"/>
    <property type="molecule type" value="Genomic_DNA"/>
</dbReference>
<proteinExistence type="predicted"/>
<comment type="caution">
    <text evidence="2">The sequence shown here is derived from an EMBL/GenBank/DDBJ whole genome shotgun (WGS) entry which is preliminary data.</text>
</comment>
<dbReference type="Proteomes" id="UP001287445">
    <property type="component" value="Unassembled WGS sequence"/>
</dbReference>
<dbReference type="RefSeq" id="WP_016446100.1">
    <property type="nucleotide sequence ID" value="NZ_CP066006.1"/>
</dbReference>
<sequence>MSSEKYMNALEMERRHSRRQMASQFALLVLAIFAVWFAWRQPKSVDVHLAPDVRAGDTVHVTGGHSPVPKPNVYGFAYYIWQQINRWQTDGVKDYGQQIFNMQYYLTPRCQAQLQADMETRQGKGELRKRTRQITEIPGFPYSENRVLSEGPDAWTVLLDMQVTETFGGQGVKDVFIRYPLRVVRFDVDRERNPWRLALDCFGANRPARLNPAELKAGNPVQATLAAPRLPSVISPSSLPRDTSVD</sequence>
<gene>
    <name evidence="2" type="ORF">SGN30_30720</name>
</gene>
<reference evidence="2" key="1">
    <citation type="submission" date="2023-11" db="EMBL/GenBank/DDBJ databases">
        <title>Identification and selenium tolerance of Delftia acidovorans R3-25.</title>
        <authorList>
            <person name="Zhang S."/>
            <person name="Liu Y."/>
            <person name="Guo Y."/>
        </authorList>
    </citation>
    <scope>NUCLEOTIDE SEQUENCE</scope>
    <source>
        <strain evidence="2">R3-25</strain>
    </source>
</reference>
<dbReference type="AlphaFoldDB" id="A0AAJ2R419"/>
<dbReference type="InterPro" id="IPR021548">
    <property type="entry name" value="DUF2895"/>
</dbReference>